<accession>A0A0F9D1M4</accession>
<comment type="caution">
    <text evidence="1">The sequence shown here is derived from an EMBL/GenBank/DDBJ whole genome shotgun (WGS) entry which is preliminary data.</text>
</comment>
<reference evidence="1" key="1">
    <citation type="journal article" date="2015" name="Nature">
        <title>Complex archaea that bridge the gap between prokaryotes and eukaryotes.</title>
        <authorList>
            <person name="Spang A."/>
            <person name="Saw J.H."/>
            <person name="Jorgensen S.L."/>
            <person name="Zaremba-Niedzwiedzka K."/>
            <person name="Martijn J."/>
            <person name="Lind A.E."/>
            <person name="van Eijk R."/>
            <person name="Schleper C."/>
            <person name="Guy L."/>
            <person name="Ettema T.J."/>
        </authorList>
    </citation>
    <scope>NUCLEOTIDE SEQUENCE</scope>
</reference>
<protein>
    <submittedName>
        <fullName evidence="1">Uncharacterized protein</fullName>
    </submittedName>
</protein>
<sequence>MAKYRKRPVVIDAIKWTDKTSIEKGLLKDCDCWVNQAGSLVIKTETADLYCPLGAWIIKGVEGEFYPCSASIFEATYEKVK</sequence>
<dbReference type="EMBL" id="LAZR01030846">
    <property type="protein sequence ID" value="KKL55419.1"/>
    <property type="molecule type" value="Genomic_DNA"/>
</dbReference>
<organism evidence="1">
    <name type="scientific">marine sediment metagenome</name>
    <dbReference type="NCBI Taxonomy" id="412755"/>
    <lineage>
        <taxon>unclassified sequences</taxon>
        <taxon>metagenomes</taxon>
        <taxon>ecological metagenomes</taxon>
    </lineage>
</organism>
<gene>
    <name evidence="1" type="ORF">LCGC14_2255580</name>
</gene>
<proteinExistence type="predicted"/>
<name>A0A0F9D1M4_9ZZZZ</name>
<evidence type="ECO:0000313" key="1">
    <source>
        <dbReference type="EMBL" id="KKL55419.1"/>
    </source>
</evidence>
<dbReference type="AlphaFoldDB" id="A0A0F9D1M4"/>